<dbReference type="PANTHER" id="PTHR24652">
    <property type="entry name" value="LOW-DENSITY LIPOPROTEIN RECEPTOR CLASS A DOMAIN-CONTAINING PROTEIN 2"/>
    <property type="match status" value="1"/>
</dbReference>
<dbReference type="Pfam" id="PF00057">
    <property type="entry name" value="Ldl_recept_a"/>
    <property type="match status" value="1"/>
</dbReference>
<evidence type="ECO:0000313" key="5">
    <source>
        <dbReference type="EMBL" id="PVD20757.1"/>
    </source>
</evidence>
<feature type="signal peptide" evidence="3">
    <location>
        <begin position="1"/>
        <end position="24"/>
    </location>
</feature>
<dbReference type="InterPro" id="IPR036055">
    <property type="entry name" value="LDL_receptor-like_sf"/>
</dbReference>
<evidence type="ECO:0000256" key="3">
    <source>
        <dbReference type="SAM" id="SignalP"/>
    </source>
</evidence>
<dbReference type="CDD" id="cd00041">
    <property type="entry name" value="CUB"/>
    <property type="match status" value="1"/>
</dbReference>
<evidence type="ECO:0000256" key="1">
    <source>
        <dbReference type="ARBA" id="ARBA00023157"/>
    </source>
</evidence>
<comment type="caution">
    <text evidence="2">Lacks conserved residue(s) required for the propagation of feature annotation.</text>
</comment>
<name>A0A2T7NHV1_POMCA</name>
<reference evidence="5 6" key="1">
    <citation type="submission" date="2018-04" db="EMBL/GenBank/DDBJ databases">
        <title>The genome of golden apple snail Pomacea canaliculata provides insight into stress tolerance and invasive adaptation.</title>
        <authorList>
            <person name="Liu C."/>
            <person name="Liu B."/>
            <person name="Ren Y."/>
            <person name="Zhang Y."/>
            <person name="Wang H."/>
            <person name="Li S."/>
            <person name="Jiang F."/>
            <person name="Yin L."/>
            <person name="Zhang G."/>
            <person name="Qian W."/>
            <person name="Fan W."/>
        </authorList>
    </citation>
    <scope>NUCLEOTIDE SEQUENCE [LARGE SCALE GENOMIC DNA]</scope>
    <source>
        <strain evidence="5">SZHN2017</strain>
        <tissue evidence="5">Muscle</tissue>
    </source>
</reference>
<dbReference type="SMART" id="SM00192">
    <property type="entry name" value="LDLa"/>
    <property type="match status" value="2"/>
</dbReference>
<dbReference type="Gene3D" id="2.60.120.290">
    <property type="entry name" value="Spermadhesin, CUB domain"/>
    <property type="match status" value="1"/>
</dbReference>
<sequence>MFSGWKVWSVPVVLLLTQIHVVAPENGINKGSFHCSSTRRHVSIKAEKGDFGWMTSEGYPDSYGGNNTFTDEGGGGDGGGGDGSVCDHIHLHEVDYPYDQASHANYFGDGEGQIFTSISSHVRLRHCTSGSPFADGKRFNIEFLSLDKSEIRQGMVAQEGNSFGTVQTPNFPQGYALNGETFTYVIQNLDPYGHVRFMATDWDIAPESEVKVYDGFGEKAPSLVLERFRRPVFVSQSNTLVFVFSTGFTLRDCCYHTGFKASYEFVSERAWPQRPITDCSAFYPMRGGGMIDFTGATTSPSLYDCVWVIKRQSSDNRADGVVLRLTEVLLGDGWLQFEKQNSLEIYDGTTSEAPVMYRYTAKNLTHALPSYFASSGLYIRLKGGFYSTDKLSFIFTAVKNVSLEGTTACPGLFYYPCRNLLCIDQDLMCDGIDHCGDESDESPALDCSMSALWRLSFKWSMPYVEPTTLRTTTCAGFVCRVDGRCLATMMRCDGAGDCIDGEDEQGCTTTDAFSSGRRLLANAWAVLFMIAISTSHPVLVR</sequence>
<dbReference type="PRINTS" id="PR00261">
    <property type="entry name" value="LDLRECEPTOR"/>
</dbReference>
<dbReference type="SMART" id="SM00042">
    <property type="entry name" value="CUB"/>
    <property type="match status" value="1"/>
</dbReference>
<keyword evidence="3" id="KW-0732">Signal</keyword>
<feature type="disulfide bond" evidence="2">
    <location>
        <begin position="417"/>
        <end position="435"/>
    </location>
</feature>
<feature type="disulfide bond" evidence="2">
    <location>
        <begin position="492"/>
        <end position="507"/>
    </location>
</feature>
<evidence type="ECO:0000256" key="2">
    <source>
        <dbReference type="PROSITE-ProRule" id="PRU00124"/>
    </source>
</evidence>
<dbReference type="SUPFAM" id="SSF49854">
    <property type="entry name" value="Spermadhesin, CUB domain"/>
    <property type="match status" value="2"/>
</dbReference>
<organism evidence="5 6">
    <name type="scientific">Pomacea canaliculata</name>
    <name type="common">Golden apple snail</name>
    <dbReference type="NCBI Taxonomy" id="400727"/>
    <lineage>
        <taxon>Eukaryota</taxon>
        <taxon>Metazoa</taxon>
        <taxon>Spiralia</taxon>
        <taxon>Lophotrochozoa</taxon>
        <taxon>Mollusca</taxon>
        <taxon>Gastropoda</taxon>
        <taxon>Caenogastropoda</taxon>
        <taxon>Architaenioglossa</taxon>
        <taxon>Ampullarioidea</taxon>
        <taxon>Ampullariidae</taxon>
        <taxon>Pomacea</taxon>
    </lineage>
</organism>
<dbReference type="PROSITE" id="PS01209">
    <property type="entry name" value="LDLRA_1"/>
    <property type="match status" value="1"/>
</dbReference>
<dbReference type="InterPro" id="IPR035914">
    <property type="entry name" value="Sperma_CUB_dom_sf"/>
</dbReference>
<keyword evidence="1 2" id="KW-1015">Disulfide bond</keyword>
<dbReference type="InterPro" id="IPR042333">
    <property type="entry name" value="LRAD2/Mig-13-like"/>
</dbReference>
<dbReference type="InterPro" id="IPR002172">
    <property type="entry name" value="LDrepeatLR_classA_rpt"/>
</dbReference>
<dbReference type="EMBL" id="PZQS01000012">
    <property type="protein sequence ID" value="PVD20757.1"/>
    <property type="molecule type" value="Genomic_DNA"/>
</dbReference>
<dbReference type="AlphaFoldDB" id="A0A2T7NHV1"/>
<evidence type="ECO:0000259" key="4">
    <source>
        <dbReference type="SMART" id="SM00042"/>
    </source>
</evidence>
<keyword evidence="6" id="KW-1185">Reference proteome</keyword>
<feature type="domain" description="CUB" evidence="4">
    <location>
        <begin position="153"/>
        <end position="266"/>
    </location>
</feature>
<dbReference type="InterPro" id="IPR023415">
    <property type="entry name" value="LDLR_class-A_CS"/>
</dbReference>
<proteinExistence type="predicted"/>
<protein>
    <recommendedName>
        <fullName evidence="4">CUB domain-containing protein</fullName>
    </recommendedName>
</protein>
<dbReference type="OrthoDB" id="19606at2759"/>
<dbReference type="InterPro" id="IPR000859">
    <property type="entry name" value="CUB_dom"/>
</dbReference>
<comment type="caution">
    <text evidence="5">The sequence shown here is derived from an EMBL/GenBank/DDBJ whole genome shotgun (WGS) entry which is preliminary data.</text>
</comment>
<dbReference type="PROSITE" id="PS50068">
    <property type="entry name" value="LDLRA_2"/>
    <property type="match status" value="2"/>
</dbReference>
<accession>A0A2T7NHV1</accession>
<dbReference type="Proteomes" id="UP000245119">
    <property type="component" value="Linkage Group LG12"/>
</dbReference>
<dbReference type="CDD" id="cd00112">
    <property type="entry name" value="LDLa"/>
    <property type="match status" value="2"/>
</dbReference>
<feature type="chain" id="PRO_5015581114" description="CUB domain-containing protein" evidence="3">
    <location>
        <begin position="25"/>
        <end position="541"/>
    </location>
</feature>
<gene>
    <name evidence="5" type="ORF">C0Q70_18918</name>
</gene>
<dbReference type="SUPFAM" id="SSF57424">
    <property type="entry name" value="LDL receptor-like module"/>
    <property type="match status" value="2"/>
</dbReference>
<dbReference type="Gene3D" id="4.10.400.10">
    <property type="entry name" value="Low-density Lipoprotein Receptor"/>
    <property type="match status" value="2"/>
</dbReference>
<evidence type="ECO:0000313" key="6">
    <source>
        <dbReference type="Proteomes" id="UP000245119"/>
    </source>
</evidence>